<evidence type="ECO:0000313" key="18">
    <source>
        <dbReference type="Proteomes" id="UP000534426"/>
    </source>
</evidence>
<dbReference type="GO" id="GO:0005634">
    <property type="term" value="C:nucleus"/>
    <property type="evidence" value="ECO:0007669"/>
    <property type="project" value="UniProtKB-SubCell"/>
</dbReference>
<feature type="compositionally biased region" description="Polar residues" evidence="14">
    <location>
        <begin position="102"/>
        <end position="122"/>
    </location>
</feature>
<dbReference type="Pfam" id="PF00170">
    <property type="entry name" value="bZIP_1"/>
    <property type="match status" value="1"/>
</dbReference>
<comment type="caution">
    <text evidence="17">The sequence shown here is derived from an EMBL/GenBank/DDBJ whole genome shotgun (WGS) entry which is preliminary data.</text>
</comment>
<evidence type="ECO:0000256" key="10">
    <source>
        <dbReference type="ARBA" id="ARBA00023163"/>
    </source>
</evidence>
<dbReference type="PROSITE" id="PS50217">
    <property type="entry name" value="BZIP"/>
    <property type="match status" value="1"/>
</dbReference>
<keyword evidence="13" id="KW-0175">Coiled coil</keyword>
<dbReference type="SUPFAM" id="SSF57959">
    <property type="entry name" value="Leucine zipper domain"/>
    <property type="match status" value="1"/>
</dbReference>
<name>A0A7K4LU84_9AVES</name>
<evidence type="ECO:0000256" key="2">
    <source>
        <dbReference type="ARBA" id="ARBA00004389"/>
    </source>
</evidence>
<dbReference type="Proteomes" id="UP000534426">
    <property type="component" value="Unassembled WGS sequence"/>
</dbReference>
<gene>
    <name evidence="17" type="primary">Atf6</name>
    <name evidence="17" type="ORF">CRYUND_R02051</name>
</gene>
<evidence type="ECO:0000256" key="5">
    <source>
        <dbReference type="ARBA" id="ARBA00022824"/>
    </source>
</evidence>
<dbReference type="FunFam" id="1.20.5.170:FF:000041">
    <property type="entry name" value="Cyclic AMP-dependent transcription factor ATF-6 beta"/>
    <property type="match status" value="1"/>
</dbReference>
<evidence type="ECO:0000256" key="13">
    <source>
        <dbReference type="SAM" id="Coils"/>
    </source>
</evidence>
<feature type="non-terminal residue" evidence="17">
    <location>
        <position position="614"/>
    </location>
</feature>
<keyword evidence="7" id="KW-0805">Transcription regulation</keyword>
<keyword evidence="11" id="KW-0834">Unfolded protein response</keyword>
<evidence type="ECO:0000256" key="15">
    <source>
        <dbReference type="SAM" id="Phobius"/>
    </source>
</evidence>
<keyword evidence="12" id="KW-0539">Nucleus</keyword>
<dbReference type="EMBL" id="VWPW01024834">
    <property type="protein sequence ID" value="NWJ08315.1"/>
    <property type="molecule type" value="Genomic_DNA"/>
</dbReference>
<evidence type="ECO:0000256" key="14">
    <source>
        <dbReference type="SAM" id="MobiDB-lite"/>
    </source>
</evidence>
<dbReference type="CDD" id="cd14700">
    <property type="entry name" value="bZIP_ATF6"/>
    <property type="match status" value="1"/>
</dbReference>
<dbReference type="Gene3D" id="1.20.5.170">
    <property type="match status" value="1"/>
</dbReference>
<feature type="transmembrane region" description="Helical" evidence="15">
    <location>
        <begin position="315"/>
        <end position="332"/>
    </location>
</feature>
<comment type="similarity">
    <text evidence="3">Belongs to the bZIP family. ATF subfamily.</text>
</comment>
<sequence length="614" mass="68128">ENDQYNFHFDLDLMSWDSDFWNITSHAFSDESVKTEPLSPAASTCSIPSPSSVDSSAQNVPDDVDFSCSSQMSPLSLYSKSSGSPSSPEGEGGKKSVGLPSRSASNSGRTLKRCAQTTTRPSIQPKPLLPAVPEGQANIGIPAKTIIIQTLPTLVQLPKHQPVVNIQPAPPKGQSVVLPPSAVLQLPASTVLPGSQPLIAIAGGSPQLRSPAGTGHGSVGGKVAVAKPLLQSSTPAAALDVNVLRRQQRMIKNRESACQSRKKKKEYMLGLEARLKAALLENERLKRENGSLKRQLDEVVLENQKLKVSSPKRRTLCVMVILAFIMLNYGPLRPPGARKLVCLEAQIGAAATLWVFLGCYLFFGFGQGVIRVLVSFFGIFLHRYDRSVSDNKALMIVSEEPLLYISPPPPPCRPLINRTESLRLNHELRGWVHRHEVERTRFRRLSNNQQQKARVVQSSLPEKAESQLMAMPYTETSISRNSGNELQVYYASPRSYQDFFEAIRRREDTFYVVSFRRDHLLLPATTHNKTRRPKMSIVLPAVNINENVINGQDYEVMMQIDCEVMDTRILHIKSSSVPPYLREQRRNHSDTFYSSSPSVPETPHALRAIVKSLQ</sequence>
<evidence type="ECO:0000256" key="1">
    <source>
        <dbReference type="ARBA" id="ARBA00004123"/>
    </source>
</evidence>
<keyword evidence="6 15" id="KW-1133">Transmembrane helix</keyword>
<dbReference type="GO" id="GO:0030968">
    <property type="term" value="P:endoplasmic reticulum unfolded protein response"/>
    <property type="evidence" value="ECO:0007669"/>
    <property type="project" value="TreeGrafter"/>
</dbReference>
<dbReference type="InterPro" id="IPR051882">
    <property type="entry name" value="ATF_bZIP_TF"/>
</dbReference>
<feature type="compositionally biased region" description="Low complexity" evidence="14">
    <location>
        <begin position="39"/>
        <end position="57"/>
    </location>
</feature>
<feature type="non-terminal residue" evidence="17">
    <location>
        <position position="1"/>
    </location>
</feature>
<feature type="region of interest" description="Disordered" evidence="14">
    <location>
        <begin position="37"/>
        <end position="65"/>
    </location>
</feature>
<dbReference type="AlphaFoldDB" id="A0A7K4LU84"/>
<keyword evidence="8" id="KW-0238">DNA-binding</keyword>
<evidence type="ECO:0000256" key="7">
    <source>
        <dbReference type="ARBA" id="ARBA00023015"/>
    </source>
</evidence>
<dbReference type="PANTHER" id="PTHR46164">
    <property type="entry name" value="ATF6, ISOFORM C"/>
    <property type="match status" value="1"/>
</dbReference>
<dbReference type="GO" id="GO:0005789">
    <property type="term" value="C:endoplasmic reticulum membrane"/>
    <property type="evidence" value="ECO:0007669"/>
    <property type="project" value="UniProtKB-SubCell"/>
</dbReference>
<dbReference type="PROSITE" id="PS00036">
    <property type="entry name" value="BZIP_BASIC"/>
    <property type="match status" value="1"/>
</dbReference>
<accession>A0A7K4LU84</accession>
<dbReference type="GO" id="GO:0000981">
    <property type="term" value="F:DNA-binding transcription factor activity, RNA polymerase II-specific"/>
    <property type="evidence" value="ECO:0007669"/>
    <property type="project" value="TreeGrafter"/>
</dbReference>
<keyword evidence="18" id="KW-1185">Reference proteome</keyword>
<reference evidence="17 18" key="1">
    <citation type="submission" date="2019-09" db="EMBL/GenBank/DDBJ databases">
        <title>Bird 10,000 Genomes (B10K) Project - Family phase.</title>
        <authorList>
            <person name="Zhang G."/>
        </authorList>
    </citation>
    <scope>NUCLEOTIDE SEQUENCE [LARGE SCALE GENOMIC DNA]</scope>
    <source>
        <strain evidence="17">B10K-MSB-37135</strain>
        <tissue evidence="17">Heart</tissue>
    </source>
</reference>
<evidence type="ECO:0000256" key="9">
    <source>
        <dbReference type="ARBA" id="ARBA00023136"/>
    </source>
</evidence>
<protein>
    <submittedName>
        <fullName evidence="17">ATF6A factor</fullName>
    </submittedName>
</protein>
<feature type="region of interest" description="Disordered" evidence="14">
    <location>
        <begin position="77"/>
        <end position="128"/>
    </location>
</feature>
<evidence type="ECO:0000256" key="3">
    <source>
        <dbReference type="ARBA" id="ARBA00009050"/>
    </source>
</evidence>
<dbReference type="InterPro" id="IPR046347">
    <property type="entry name" value="bZIP_sf"/>
</dbReference>
<evidence type="ECO:0000256" key="4">
    <source>
        <dbReference type="ARBA" id="ARBA00022692"/>
    </source>
</evidence>
<feature type="transmembrane region" description="Helical" evidence="15">
    <location>
        <begin position="352"/>
        <end position="381"/>
    </location>
</feature>
<dbReference type="InterPro" id="IPR004827">
    <property type="entry name" value="bZIP"/>
</dbReference>
<keyword evidence="5" id="KW-0256">Endoplasmic reticulum</keyword>
<evidence type="ECO:0000259" key="16">
    <source>
        <dbReference type="PROSITE" id="PS50217"/>
    </source>
</evidence>
<comment type="subcellular location">
    <subcellularLocation>
        <location evidence="2">Endoplasmic reticulum membrane</location>
        <topology evidence="2">Single-pass membrane protein</topology>
    </subcellularLocation>
    <subcellularLocation>
        <location evidence="1">Nucleus</location>
    </subcellularLocation>
</comment>
<feature type="coiled-coil region" evidence="13">
    <location>
        <begin position="268"/>
        <end position="302"/>
    </location>
</feature>
<dbReference type="PANTHER" id="PTHR46164:SF1">
    <property type="entry name" value="CYCLIC AMP-DEPENDENT TRANSCRIPTION FACTOR ATF-6 ALPHA"/>
    <property type="match status" value="1"/>
</dbReference>
<dbReference type="SMART" id="SM00338">
    <property type="entry name" value="BRLZ"/>
    <property type="match status" value="1"/>
</dbReference>
<dbReference type="GO" id="GO:0000978">
    <property type="term" value="F:RNA polymerase II cis-regulatory region sequence-specific DNA binding"/>
    <property type="evidence" value="ECO:0007669"/>
    <property type="project" value="TreeGrafter"/>
</dbReference>
<feature type="compositionally biased region" description="Low complexity" evidence="14">
    <location>
        <begin position="77"/>
        <end position="89"/>
    </location>
</feature>
<evidence type="ECO:0000313" key="17">
    <source>
        <dbReference type="EMBL" id="NWJ08315.1"/>
    </source>
</evidence>
<feature type="domain" description="BZIP" evidence="16">
    <location>
        <begin position="243"/>
        <end position="306"/>
    </location>
</feature>
<proteinExistence type="inferred from homology"/>
<evidence type="ECO:0000256" key="12">
    <source>
        <dbReference type="ARBA" id="ARBA00023242"/>
    </source>
</evidence>
<evidence type="ECO:0000256" key="6">
    <source>
        <dbReference type="ARBA" id="ARBA00022989"/>
    </source>
</evidence>
<organism evidence="17 18">
    <name type="scientific">Crypturellus undulatus</name>
    <dbReference type="NCBI Taxonomy" id="48396"/>
    <lineage>
        <taxon>Eukaryota</taxon>
        <taxon>Metazoa</taxon>
        <taxon>Chordata</taxon>
        <taxon>Craniata</taxon>
        <taxon>Vertebrata</taxon>
        <taxon>Euteleostomi</taxon>
        <taxon>Archelosauria</taxon>
        <taxon>Archosauria</taxon>
        <taxon>Dinosauria</taxon>
        <taxon>Saurischia</taxon>
        <taxon>Theropoda</taxon>
        <taxon>Coelurosauria</taxon>
        <taxon>Aves</taxon>
        <taxon>Palaeognathae</taxon>
        <taxon>Tinamiformes</taxon>
        <taxon>Tinamidae</taxon>
        <taxon>Crypturellus</taxon>
    </lineage>
</organism>
<keyword evidence="10" id="KW-0804">Transcription</keyword>
<evidence type="ECO:0000256" key="8">
    <source>
        <dbReference type="ARBA" id="ARBA00023125"/>
    </source>
</evidence>
<keyword evidence="9 15" id="KW-0472">Membrane</keyword>
<evidence type="ECO:0000256" key="11">
    <source>
        <dbReference type="ARBA" id="ARBA00023230"/>
    </source>
</evidence>
<keyword evidence="4 15" id="KW-0812">Transmembrane</keyword>